<protein>
    <recommendedName>
        <fullName evidence="6">RNA polymerase sigma factor</fullName>
    </recommendedName>
</protein>
<evidence type="ECO:0000256" key="3">
    <source>
        <dbReference type="ARBA" id="ARBA00023082"/>
    </source>
</evidence>
<name>A0A2H0NE82_9BACT</name>
<evidence type="ECO:0000256" key="1">
    <source>
        <dbReference type="ARBA" id="ARBA00010641"/>
    </source>
</evidence>
<dbReference type="Pfam" id="PF04542">
    <property type="entry name" value="Sigma70_r2"/>
    <property type="match status" value="1"/>
</dbReference>
<keyword evidence="3 6" id="KW-0731">Sigma factor</keyword>
<dbReference type="InterPro" id="IPR013325">
    <property type="entry name" value="RNA_pol_sigma_r2"/>
</dbReference>
<dbReference type="InterPro" id="IPR036388">
    <property type="entry name" value="WH-like_DNA-bd_sf"/>
</dbReference>
<dbReference type="Gene3D" id="1.10.1740.10">
    <property type="match status" value="1"/>
</dbReference>
<comment type="caution">
    <text evidence="9">The sequence shown here is derived from an EMBL/GenBank/DDBJ whole genome shotgun (WGS) entry which is preliminary data.</text>
</comment>
<dbReference type="PROSITE" id="PS01063">
    <property type="entry name" value="SIGMA70_ECF"/>
    <property type="match status" value="1"/>
</dbReference>
<dbReference type="AlphaFoldDB" id="A0A2H0NE82"/>
<evidence type="ECO:0000313" key="10">
    <source>
        <dbReference type="Proteomes" id="UP000230564"/>
    </source>
</evidence>
<dbReference type="EMBL" id="PCWQ01000012">
    <property type="protein sequence ID" value="PIR06485.1"/>
    <property type="molecule type" value="Genomic_DNA"/>
</dbReference>
<comment type="similarity">
    <text evidence="1 6">Belongs to the sigma-70 factor family. ECF subfamily.</text>
</comment>
<dbReference type="InterPro" id="IPR013324">
    <property type="entry name" value="RNA_pol_sigma_r3/r4-like"/>
</dbReference>
<dbReference type="InterPro" id="IPR000838">
    <property type="entry name" value="RNA_pol_sigma70_ECF_CS"/>
</dbReference>
<organism evidence="9 10">
    <name type="scientific">Candidatus Komeilibacteria bacterium CG11_big_fil_rev_8_21_14_0_20_36_20</name>
    <dbReference type="NCBI Taxonomy" id="1974477"/>
    <lineage>
        <taxon>Bacteria</taxon>
        <taxon>Candidatus Komeiliibacteriota</taxon>
    </lineage>
</organism>
<feature type="domain" description="RNA polymerase sigma-70 region 2" evidence="7">
    <location>
        <begin position="28"/>
        <end position="95"/>
    </location>
</feature>
<dbReference type="Gene3D" id="1.10.10.10">
    <property type="entry name" value="Winged helix-like DNA-binding domain superfamily/Winged helix DNA-binding domain"/>
    <property type="match status" value="1"/>
</dbReference>
<sequence>MTEFDHQSKTDEELVEFALQKSDNFLYLMKRYETRLLRYIQRISNFSPEDAEDILQEVFLKVYQNLNNFDSGLKFSSWIYRITHNQVISTFRKSKARPEEITFEVGPILEKISNDFDIDKKIDSQYLKKNIAELLNALDDKYKEVLILKYLEGKDYKEISDILKKPVGTVSTLLNRAKKQFREKIQTKNIKL</sequence>
<dbReference type="InterPro" id="IPR013249">
    <property type="entry name" value="RNA_pol_sigma70_r4_t2"/>
</dbReference>
<evidence type="ECO:0000256" key="6">
    <source>
        <dbReference type="RuleBase" id="RU000716"/>
    </source>
</evidence>
<reference evidence="9 10" key="1">
    <citation type="submission" date="2017-09" db="EMBL/GenBank/DDBJ databases">
        <title>Depth-based differentiation of microbial function through sediment-hosted aquifers and enrichment of novel symbionts in the deep terrestrial subsurface.</title>
        <authorList>
            <person name="Probst A.J."/>
            <person name="Ladd B."/>
            <person name="Jarett J.K."/>
            <person name="Geller-Mcgrath D.E."/>
            <person name="Sieber C.M."/>
            <person name="Emerson J.B."/>
            <person name="Anantharaman K."/>
            <person name="Thomas B.C."/>
            <person name="Malmstrom R."/>
            <person name="Stieglmeier M."/>
            <person name="Klingl A."/>
            <person name="Woyke T."/>
            <person name="Ryan C.M."/>
            <person name="Banfield J.F."/>
        </authorList>
    </citation>
    <scope>NUCLEOTIDE SEQUENCE [LARGE SCALE GENOMIC DNA]</scope>
    <source>
        <strain evidence="9">CG11_big_fil_rev_8_21_14_0_20_36_20</strain>
    </source>
</reference>
<dbReference type="PANTHER" id="PTHR43133">
    <property type="entry name" value="RNA POLYMERASE ECF-TYPE SIGMA FACTO"/>
    <property type="match status" value="1"/>
</dbReference>
<dbReference type="InterPro" id="IPR014284">
    <property type="entry name" value="RNA_pol_sigma-70_dom"/>
</dbReference>
<dbReference type="CDD" id="cd06171">
    <property type="entry name" value="Sigma70_r4"/>
    <property type="match status" value="1"/>
</dbReference>
<dbReference type="GO" id="GO:0003677">
    <property type="term" value="F:DNA binding"/>
    <property type="evidence" value="ECO:0007669"/>
    <property type="project" value="UniProtKB-KW"/>
</dbReference>
<accession>A0A2H0NE82</accession>
<evidence type="ECO:0000256" key="2">
    <source>
        <dbReference type="ARBA" id="ARBA00023015"/>
    </source>
</evidence>
<dbReference type="InterPro" id="IPR039425">
    <property type="entry name" value="RNA_pol_sigma-70-like"/>
</dbReference>
<evidence type="ECO:0000259" key="8">
    <source>
        <dbReference type="Pfam" id="PF08281"/>
    </source>
</evidence>
<feature type="domain" description="RNA polymerase sigma factor 70 region 4 type 2" evidence="8">
    <location>
        <begin position="130"/>
        <end position="180"/>
    </location>
</feature>
<evidence type="ECO:0000256" key="5">
    <source>
        <dbReference type="ARBA" id="ARBA00023163"/>
    </source>
</evidence>
<dbReference type="PANTHER" id="PTHR43133:SF8">
    <property type="entry name" value="RNA POLYMERASE SIGMA FACTOR HI_1459-RELATED"/>
    <property type="match status" value="1"/>
</dbReference>
<evidence type="ECO:0000256" key="4">
    <source>
        <dbReference type="ARBA" id="ARBA00023125"/>
    </source>
</evidence>
<keyword evidence="4 6" id="KW-0238">DNA-binding</keyword>
<keyword evidence="2 6" id="KW-0805">Transcription regulation</keyword>
<dbReference type="Pfam" id="PF08281">
    <property type="entry name" value="Sigma70_r4_2"/>
    <property type="match status" value="1"/>
</dbReference>
<dbReference type="Proteomes" id="UP000230564">
    <property type="component" value="Unassembled WGS sequence"/>
</dbReference>
<dbReference type="SUPFAM" id="SSF88946">
    <property type="entry name" value="Sigma2 domain of RNA polymerase sigma factors"/>
    <property type="match status" value="1"/>
</dbReference>
<proteinExistence type="inferred from homology"/>
<dbReference type="NCBIfam" id="TIGR02937">
    <property type="entry name" value="sigma70-ECF"/>
    <property type="match status" value="1"/>
</dbReference>
<dbReference type="InterPro" id="IPR007627">
    <property type="entry name" value="RNA_pol_sigma70_r2"/>
</dbReference>
<keyword evidence="5 6" id="KW-0804">Transcription</keyword>
<evidence type="ECO:0000313" key="9">
    <source>
        <dbReference type="EMBL" id="PIR06485.1"/>
    </source>
</evidence>
<dbReference type="SUPFAM" id="SSF88659">
    <property type="entry name" value="Sigma3 and sigma4 domains of RNA polymerase sigma factors"/>
    <property type="match status" value="1"/>
</dbReference>
<evidence type="ECO:0000259" key="7">
    <source>
        <dbReference type="Pfam" id="PF04542"/>
    </source>
</evidence>
<gene>
    <name evidence="9" type="ORF">COV55_03005</name>
</gene>
<dbReference type="GO" id="GO:0016987">
    <property type="term" value="F:sigma factor activity"/>
    <property type="evidence" value="ECO:0007669"/>
    <property type="project" value="UniProtKB-KW"/>
</dbReference>
<dbReference type="GO" id="GO:0006352">
    <property type="term" value="P:DNA-templated transcription initiation"/>
    <property type="evidence" value="ECO:0007669"/>
    <property type="project" value="InterPro"/>
</dbReference>